<dbReference type="EMBL" id="LXWF01000033">
    <property type="protein sequence ID" value="ORC17419.1"/>
    <property type="molecule type" value="Genomic_DNA"/>
</dbReference>
<sequence>MNTPFPRHLEPLCREILEDTPVLVIQGARQVGKSTLAQQLAGEDAVIVTLDDAAQREFASADPVRFLQQAGSGTLIIDELQRVPELTLQIKAEVDSNRRPGRFIVTGSSNLLRTRGSSDSLAGRQESVVLRPFSVGEQLQLPPEDFATWILGGGHAPVQADDPALYVVAGGYPIPLQRTSNRSRASWFAHYAEALATHDAAEIEAGNFSEHLLSLISYLAAHGAQELVKRRIAQHLSISETTVSKYLDLLARMYLLEELPAWGLNYGSRVVRRPRVGLVDTGLAASLTGFSEDKAATVGGREHYGALLEQFVASELLKQREWSETSYRLYHFREREQEVDAVLELNDGRLILLEVKSRSVAGRQQAKHLYALKERLGDRVAAAVVLYTGDLAFSLEPWLQVLPVSALWRHPR</sequence>
<proteinExistence type="predicted"/>
<feature type="domain" description="DUF4143" evidence="2">
    <location>
        <begin position="201"/>
        <end position="357"/>
    </location>
</feature>
<accession>A0A1Y1RQC9</accession>
<name>A0A1Y1RQC9_9MICC</name>
<organism evidence="3 4">
    <name type="scientific">Rothia nasimurium</name>
    <dbReference type="NCBI Taxonomy" id="85336"/>
    <lineage>
        <taxon>Bacteria</taxon>
        <taxon>Bacillati</taxon>
        <taxon>Actinomycetota</taxon>
        <taxon>Actinomycetes</taxon>
        <taxon>Micrococcales</taxon>
        <taxon>Micrococcaceae</taxon>
        <taxon>Rothia</taxon>
    </lineage>
</organism>
<dbReference type="Pfam" id="PF13635">
    <property type="entry name" value="DUF4143"/>
    <property type="match status" value="1"/>
</dbReference>
<dbReference type="RefSeq" id="WP_083091906.1">
    <property type="nucleotide sequence ID" value="NZ_LXWF01000033.1"/>
</dbReference>
<dbReference type="AlphaFoldDB" id="A0A1Y1RQC9"/>
<dbReference type="InterPro" id="IPR027417">
    <property type="entry name" value="P-loop_NTPase"/>
</dbReference>
<gene>
    <name evidence="3" type="ORF">A7979_03195</name>
</gene>
<evidence type="ECO:0000313" key="4">
    <source>
        <dbReference type="Proteomes" id="UP000192359"/>
    </source>
</evidence>
<dbReference type="PANTHER" id="PTHR43566">
    <property type="entry name" value="CONSERVED PROTEIN"/>
    <property type="match status" value="1"/>
</dbReference>
<evidence type="ECO:0008006" key="5">
    <source>
        <dbReference type="Google" id="ProtNLM"/>
    </source>
</evidence>
<dbReference type="OrthoDB" id="128089at2"/>
<reference evidence="3 4" key="1">
    <citation type="submission" date="2016-05" db="EMBL/GenBank/DDBJ databases">
        <title>Draft genome sequence of a porcine commensal Rothia nasimurium.</title>
        <authorList>
            <person name="Gaiser R.A."/>
            <person name="Van Baarlen P."/>
            <person name="Wells J.M."/>
        </authorList>
    </citation>
    <scope>NUCLEOTIDE SEQUENCE [LARGE SCALE GENOMIC DNA]</scope>
    <source>
        <strain evidence="3 4">PT-32</strain>
    </source>
</reference>
<dbReference type="Pfam" id="PF13173">
    <property type="entry name" value="AAA_14"/>
    <property type="match status" value="1"/>
</dbReference>
<comment type="caution">
    <text evidence="3">The sequence shown here is derived from an EMBL/GenBank/DDBJ whole genome shotgun (WGS) entry which is preliminary data.</text>
</comment>
<evidence type="ECO:0000259" key="1">
    <source>
        <dbReference type="Pfam" id="PF13173"/>
    </source>
</evidence>
<evidence type="ECO:0000259" key="2">
    <source>
        <dbReference type="Pfam" id="PF13635"/>
    </source>
</evidence>
<dbReference type="Proteomes" id="UP000192359">
    <property type="component" value="Unassembled WGS sequence"/>
</dbReference>
<keyword evidence="4" id="KW-1185">Reference proteome</keyword>
<protein>
    <recommendedName>
        <fullName evidence="5">ATP-binding protein</fullName>
    </recommendedName>
</protein>
<dbReference type="SUPFAM" id="SSF52540">
    <property type="entry name" value="P-loop containing nucleoside triphosphate hydrolases"/>
    <property type="match status" value="1"/>
</dbReference>
<evidence type="ECO:0000313" key="3">
    <source>
        <dbReference type="EMBL" id="ORC17419.1"/>
    </source>
</evidence>
<dbReference type="PANTHER" id="PTHR43566:SF2">
    <property type="entry name" value="DUF4143 DOMAIN-CONTAINING PROTEIN"/>
    <property type="match status" value="1"/>
</dbReference>
<dbReference type="InterPro" id="IPR025420">
    <property type="entry name" value="DUF4143"/>
</dbReference>
<dbReference type="InterPro" id="IPR041682">
    <property type="entry name" value="AAA_14"/>
</dbReference>
<feature type="domain" description="AAA" evidence="1">
    <location>
        <begin position="20"/>
        <end position="138"/>
    </location>
</feature>